<feature type="transmembrane region" description="Helical" evidence="7">
    <location>
        <begin position="228"/>
        <end position="247"/>
    </location>
</feature>
<dbReference type="InterPro" id="IPR036259">
    <property type="entry name" value="MFS_trans_sf"/>
</dbReference>
<evidence type="ECO:0000256" key="5">
    <source>
        <dbReference type="ARBA" id="ARBA00022989"/>
    </source>
</evidence>
<proteinExistence type="predicted"/>
<dbReference type="PANTHER" id="PTHR42718:SF46">
    <property type="entry name" value="BLR6921 PROTEIN"/>
    <property type="match status" value="1"/>
</dbReference>
<sequence>MMTAASASNKTAVLTIVLTSYLMIVLDISIAITGLPKIREDLAFSATGLSWVQNAYMLSFGGLLMLGARAGDVFGRRRMFLIGLVLFTVASLAIGLAEMPAWLLAARAVQGVGAAILAPTVLALLSTNFPEGAARTRALAYYSMVAGVGSSLGLVLGGLFADWISWRVGFFMNVPIGIALMLAAGRFLTETERRSGAFDVVGAVSSTLGMTMLVYGMVRSAEVGWSDALTLSAIAAGLFFLVVFVLNERRVQQPILPLWLFASRERSGAYVARMLFVGSVMGFFFFTTQLMQGVLGYTPLQAGLGFLPMTVPTFAAAVAVPSFTRHLGNGGLLTLALAFLAAGMLWLGRADAETSYVAGIALPMILIGFGNGFALGPLTVAGVAGVADKDAGAASGLVNVAHQLGGSLGLAILVVVFAAARTGGFEGREPLAHQIATAITGAGVMLVLALVLVFTLIVWPRMAVRPPIASTIQD</sequence>
<evidence type="ECO:0000256" key="2">
    <source>
        <dbReference type="ARBA" id="ARBA00022448"/>
    </source>
</evidence>
<dbReference type="Pfam" id="PF07690">
    <property type="entry name" value="MFS_1"/>
    <property type="match status" value="1"/>
</dbReference>
<dbReference type="Gene3D" id="1.20.1720.10">
    <property type="entry name" value="Multidrug resistance protein D"/>
    <property type="match status" value="1"/>
</dbReference>
<evidence type="ECO:0000313" key="9">
    <source>
        <dbReference type="EMBL" id="UVC18235.1"/>
    </source>
</evidence>
<keyword evidence="10" id="KW-1185">Reference proteome</keyword>
<feature type="transmembrane region" description="Helical" evidence="7">
    <location>
        <begin position="396"/>
        <end position="419"/>
    </location>
</feature>
<dbReference type="EMBL" id="CP062229">
    <property type="protein sequence ID" value="UVC18235.1"/>
    <property type="molecule type" value="Genomic_DNA"/>
</dbReference>
<evidence type="ECO:0000259" key="8">
    <source>
        <dbReference type="PROSITE" id="PS50850"/>
    </source>
</evidence>
<protein>
    <submittedName>
        <fullName evidence="9">MFS transporter</fullName>
    </submittedName>
</protein>
<keyword evidence="5 7" id="KW-1133">Transmembrane helix</keyword>
<reference evidence="9" key="1">
    <citation type="submission" date="2020-09" db="EMBL/GenBank/DDBJ databases">
        <title>Rhizobia associated with sainfoin plants.</title>
        <authorList>
            <person name="Asharfi S."/>
            <person name="Kuzmanovic N."/>
            <person name="Bunk B."/>
            <person name="Sproeer C."/>
            <person name="Becker M."/>
            <person name="Thuenen T."/>
        </authorList>
    </citation>
    <scope>NUCLEOTIDE SEQUENCE</scope>
    <source>
        <strain evidence="9">OM4</strain>
    </source>
</reference>
<feature type="transmembrane region" description="Helical" evidence="7">
    <location>
        <begin position="300"/>
        <end position="320"/>
    </location>
</feature>
<dbReference type="SUPFAM" id="SSF103473">
    <property type="entry name" value="MFS general substrate transporter"/>
    <property type="match status" value="1"/>
</dbReference>
<feature type="transmembrane region" description="Helical" evidence="7">
    <location>
        <begin position="80"/>
        <end position="102"/>
    </location>
</feature>
<keyword evidence="2" id="KW-0813">Transport</keyword>
<name>A0ABY5R406_9HYPH</name>
<dbReference type="Proteomes" id="UP001058098">
    <property type="component" value="Chromosome"/>
</dbReference>
<keyword evidence="3" id="KW-1003">Cell membrane</keyword>
<evidence type="ECO:0000256" key="1">
    <source>
        <dbReference type="ARBA" id="ARBA00004651"/>
    </source>
</evidence>
<gene>
    <name evidence="9" type="ORF">IHQ72_14790</name>
</gene>
<evidence type="ECO:0000256" key="3">
    <source>
        <dbReference type="ARBA" id="ARBA00022475"/>
    </source>
</evidence>
<evidence type="ECO:0000256" key="7">
    <source>
        <dbReference type="SAM" id="Phobius"/>
    </source>
</evidence>
<feature type="transmembrane region" description="Helical" evidence="7">
    <location>
        <begin position="12"/>
        <end position="36"/>
    </location>
</feature>
<dbReference type="PROSITE" id="PS50850">
    <property type="entry name" value="MFS"/>
    <property type="match status" value="1"/>
</dbReference>
<feature type="transmembrane region" description="Helical" evidence="7">
    <location>
        <begin position="268"/>
        <end position="288"/>
    </location>
</feature>
<feature type="transmembrane region" description="Helical" evidence="7">
    <location>
        <begin position="108"/>
        <end position="127"/>
    </location>
</feature>
<feature type="transmembrane region" description="Helical" evidence="7">
    <location>
        <begin position="139"/>
        <end position="160"/>
    </location>
</feature>
<evidence type="ECO:0000256" key="4">
    <source>
        <dbReference type="ARBA" id="ARBA00022692"/>
    </source>
</evidence>
<organism evidence="9 10">
    <name type="scientific">Mesorhizobium onobrychidis</name>
    <dbReference type="NCBI Taxonomy" id="2775404"/>
    <lineage>
        <taxon>Bacteria</taxon>
        <taxon>Pseudomonadati</taxon>
        <taxon>Pseudomonadota</taxon>
        <taxon>Alphaproteobacteria</taxon>
        <taxon>Hyphomicrobiales</taxon>
        <taxon>Phyllobacteriaceae</taxon>
        <taxon>Mesorhizobium</taxon>
    </lineage>
</organism>
<evidence type="ECO:0000256" key="6">
    <source>
        <dbReference type="ARBA" id="ARBA00023136"/>
    </source>
</evidence>
<feature type="transmembrane region" description="Helical" evidence="7">
    <location>
        <begin position="431"/>
        <end position="459"/>
    </location>
</feature>
<dbReference type="InterPro" id="IPR011701">
    <property type="entry name" value="MFS"/>
</dbReference>
<feature type="transmembrane region" description="Helical" evidence="7">
    <location>
        <begin position="166"/>
        <end position="184"/>
    </location>
</feature>
<evidence type="ECO:0000313" key="10">
    <source>
        <dbReference type="Proteomes" id="UP001058098"/>
    </source>
</evidence>
<comment type="subcellular location">
    <subcellularLocation>
        <location evidence="1">Cell membrane</location>
        <topology evidence="1">Multi-pass membrane protein</topology>
    </subcellularLocation>
</comment>
<feature type="domain" description="Major facilitator superfamily (MFS) profile" evidence="8">
    <location>
        <begin position="13"/>
        <end position="461"/>
    </location>
</feature>
<keyword evidence="4 7" id="KW-0812">Transmembrane</keyword>
<accession>A0ABY5R406</accession>
<dbReference type="InterPro" id="IPR020846">
    <property type="entry name" value="MFS_dom"/>
</dbReference>
<dbReference type="CDD" id="cd17321">
    <property type="entry name" value="MFS_MMR_MDR_like"/>
    <property type="match status" value="1"/>
</dbReference>
<dbReference type="PANTHER" id="PTHR42718">
    <property type="entry name" value="MAJOR FACILITATOR SUPERFAMILY MULTIDRUG TRANSPORTER MFSC"/>
    <property type="match status" value="1"/>
</dbReference>
<dbReference type="Gene3D" id="1.20.1250.20">
    <property type="entry name" value="MFS general substrate transporter like domains"/>
    <property type="match status" value="1"/>
</dbReference>
<feature type="transmembrane region" description="Helical" evidence="7">
    <location>
        <begin position="196"/>
        <end position="216"/>
    </location>
</feature>
<feature type="transmembrane region" description="Helical" evidence="7">
    <location>
        <begin position="48"/>
        <end position="68"/>
    </location>
</feature>
<keyword evidence="6 7" id="KW-0472">Membrane</keyword>
<feature type="transmembrane region" description="Helical" evidence="7">
    <location>
        <begin position="327"/>
        <end position="348"/>
    </location>
</feature>
<feature type="transmembrane region" description="Helical" evidence="7">
    <location>
        <begin position="360"/>
        <end position="384"/>
    </location>
</feature>